<dbReference type="SUPFAM" id="SSF51735">
    <property type="entry name" value="NAD(P)-binding Rossmann-fold domains"/>
    <property type="match status" value="1"/>
</dbReference>
<dbReference type="PANTHER" id="PTHR43477">
    <property type="entry name" value="DIHYDROANTICAPSIN 7-DEHYDROGENASE"/>
    <property type="match status" value="1"/>
</dbReference>
<dbReference type="InterPro" id="IPR036291">
    <property type="entry name" value="NAD(P)-bd_dom_sf"/>
</dbReference>
<feature type="domain" description="Ketoreductase" evidence="3">
    <location>
        <begin position="7"/>
        <end position="181"/>
    </location>
</feature>
<dbReference type="RefSeq" id="WP_227181706.1">
    <property type="nucleotide sequence ID" value="NZ_JAJBZT010000010.1"/>
</dbReference>
<organism evidence="4 5">
    <name type="scientific">Leeia speluncae</name>
    <dbReference type="NCBI Taxonomy" id="2884804"/>
    <lineage>
        <taxon>Bacteria</taxon>
        <taxon>Pseudomonadati</taxon>
        <taxon>Pseudomonadota</taxon>
        <taxon>Betaproteobacteria</taxon>
        <taxon>Neisseriales</taxon>
        <taxon>Leeiaceae</taxon>
        <taxon>Leeia</taxon>
    </lineage>
</organism>
<dbReference type="InterPro" id="IPR057326">
    <property type="entry name" value="KR_dom"/>
</dbReference>
<gene>
    <name evidence="4" type="ORF">LIN78_15175</name>
</gene>
<dbReference type="Proteomes" id="UP001165395">
    <property type="component" value="Unassembled WGS sequence"/>
</dbReference>
<dbReference type="InterPro" id="IPR051122">
    <property type="entry name" value="SDR_DHRS6-like"/>
</dbReference>
<dbReference type="Gene3D" id="3.40.50.720">
    <property type="entry name" value="NAD(P)-binding Rossmann-like Domain"/>
    <property type="match status" value="1"/>
</dbReference>
<protein>
    <submittedName>
        <fullName evidence="4">SDR family oxidoreductase</fullName>
    </submittedName>
</protein>
<reference evidence="4" key="1">
    <citation type="submission" date="2021-10" db="EMBL/GenBank/DDBJ databases">
        <title>The complete genome sequence of Leeia sp. TBRC 13508.</title>
        <authorList>
            <person name="Charoenyingcharoen P."/>
            <person name="Yukphan P."/>
        </authorList>
    </citation>
    <scope>NUCLEOTIDE SEQUENCE</scope>
    <source>
        <strain evidence="4">TBRC 13508</strain>
    </source>
</reference>
<evidence type="ECO:0000313" key="5">
    <source>
        <dbReference type="Proteomes" id="UP001165395"/>
    </source>
</evidence>
<keyword evidence="2" id="KW-0560">Oxidoreductase</keyword>
<dbReference type="EMBL" id="JAJBZT010000010">
    <property type="protein sequence ID" value="MCB6184888.1"/>
    <property type="molecule type" value="Genomic_DNA"/>
</dbReference>
<dbReference type="PRINTS" id="PR00081">
    <property type="entry name" value="GDHRDH"/>
</dbReference>
<evidence type="ECO:0000256" key="1">
    <source>
        <dbReference type="ARBA" id="ARBA00006484"/>
    </source>
</evidence>
<comment type="caution">
    <text evidence="4">The sequence shown here is derived from an EMBL/GenBank/DDBJ whole genome shotgun (WGS) entry which is preliminary data.</text>
</comment>
<proteinExistence type="inferred from homology"/>
<evidence type="ECO:0000313" key="4">
    <source>
        <dbReference type="EMBL" id="MCB6184888.1"/>
    </source>
</evidence>
<name>A0ABS8DA46_9NEIS</name>
<keyword evidence="5" id="KW-1185">Reference proteome</keyword>
<dbReference type="InterPro" id="IPR002347">
    <property type="entry name" value="SDR_fam"/>
</dbReference>
<accession>A0ABS8DA46</accession>
<evidence type="ECO:0000259" key="3">
    <source>
        <dbReference type="SMART" id="SM00822"/>
    </source>
</evidence>
<dbReference type="SMART" id="SM00822">
    <property type="entry name" value="PKS_KR"/>
    <property type="match status" value="1"/>
</dbReference>
<dbReference type="PANTHER" id="PTHR43477:SF1">
    <property type="entry name" value="DIHYDROANTICAPSIN 7-DEHYDROGENASE"/>
    <property type="match status" value="1"/>
</dbReference>
<dbReference type="Pfam" id="PF13561">
    <property type="entry name" value="adh_short_C2"/>
    <property type="match status" value="1"/>
</dbReference>
<evidence type="ECO:0000256" key="2">
    <source>
        <dbReference type="ARBA" id="ARBA00023002"/>
    </source>
</evidence>
<comment type="similarity">
    <text evidence="1">Belongs to the short-chain dehydrogenases/reductases (SDR) family.</text>
</comment>
<sequence length="245" mass="26197">MSTFRNQTVLIIGGSSGIGFHVAEKVAQQGGNLILVGRNADRLATAKESLSKYMGEVDTFIADAHDETAITQLFDQVPAFNHLVSMVGDVMGGGFMTAELSVIRHVIESKFFANVRIAQLAGKKIQASGSMVFTSGTGGRAHHACASYVGNMGINALVEGLAVELAPAIRVNAVSPTWTVTPFWRNMPEEQKAATQAHFSHLIPLGRTATMDELADGYIFMMQNQFVTGQHLAIDGGIMLGKNAM</sequence>